<dbReference type="EMBL" id="BLXT01002217">
    <property type="protein sequence ID" value="GFN92048.1"/>
    <property type="molecule type" value="Genomic_DNA"/>
</dbReference>
<sequence>MEEQQKKEDGLLNKEETDTLHVDQILRALNPRGRYQILHILLVLLGIPSAGFQLLSNVFIAKRVPHRCAGPPDGSGWSDIFGDTGNLTIVQGRCKLLLTDNSSVVDSAPCVYGHQYKMPENASVISQFDLVCDMDWLARLSQSMVIAGQGVGVVINTFLSDRFGRKTVLVSTSFCLLGCGLAVAYAPNAIVFVVLKFLIGGFQQGILVSKATLFVELLPVEYRSVQSWLSGCTWGFSMMLFAFIAFCFRLRSLFFQTYENDSFMDESLRWLIANGKMKQAQKVIRRIARMNKRSETTILQQIQEKLVLRKENGAEDSERPHKLVGQESCQRLSLLDVLKVKRLLFNSVCLWFCW</sequence>
<dbReference type="AlphaFoldDB" id="A0AAV3ZDT6"/>
<keyword evidence="7" id="KW-1185">Reference proteome</keyword>
<dbReference type="GO" id="GO:0016020">
    <property type="term" value="C:membrane"/>
    <property type="evidence" value="ECO:0007669"/>
    <property type="project" value="UniProtKB-SubCell"/>
</dbReference>
<dbReference type="SUPFAM" id="SSF103473">
    <property type="entry name" value="MFS general substrate transporter"/>
    <property type="match status" value="1"/>
</dbReference>
<evidence type="ECO:0000313" key="7">
    <source>
        <dbReference type="Proteomes" id="UP000735302"/>
    </source>
</evidence>
<feature type="transmembrane region" description="Helical" evidence="5">
    <location>
        <begin position="228"/>
        <end position="248"/>
    </location>
</feature>
<gene>
    <name evidence="6" type="ORF">PoB_001855400</name>
</gene>
<dbReference type="Gene3D" id="1.20.1250.20">
    <property type="entry name" value="MFS general substrate transporter like domains"/>
    <property type="match status" value="1"/>
</dbReference>
<keyword evidence="2 5" id="KW-0812">Transmembrane</keyword>
<protein>
    <submittedName>
        <fullName evidence="6">Solute carrier family 22 member 16</fullName>
    </submittedName>
</protein>
<dbReference type="Gene3D" id="1.10.286.90">
    <property type="entry name" value="MFS transporter, transmembrane helix TM10b"/>
    <property type="match status" value="1"/>
</dbReference>
<evidence type="ECO:0000256" key="4">
    <source>
        <dbReference type="ARBA" id="ARBA00023136"/>
    </source>
</evidence>
<comment type="subcellular location">
    <subcellularLocation>
        <location evidence="1">Membrane</location>
        <topology evidence="1">Multi-pass membrane protein</topology>
    </subcellularLocation>
</comment>
<name>A0AAV3ZDT6_9GAST</name>
<keyword evidence="3 5" id="KW-1133">Transmembrane helix</keyword>
<accession>A0AAV3ZDT6</accession>
<keyword evidence="4 5" id="KW-0472">Membrane</keyword>
<reference evidence="6 7" key="1">
    <citation type="journal article" date="2021" name="Elife">
        <title>Chloroplast acquisition without the gene transfer in kleptoplastic sea slugs, Plakobranchus ocellatus.</title>
        <authorList>
            <person name="Maeda T."/>
            <person name="Takahashi S."/>
            <person name="Yoshida T."/>
            <person name="Shimamura S."/>
            <person name="Takaki Y."/>
            <person name="Nagai Y."/>
            <person name="Toyoda A."/>
            <person name="Suzuki Y."/>
            <person name="Arimoto A."/>
            <person name="Ishii H."/>
            <person name="Satoh N."/>
            <person name="Nishiyama T."/>
            <person name="Hasebe M."/>
            <person name="Maruyama T."/>
            <person name="Minagawa J."/>
            <person name="Obokata J."/>
            <person name="Shigenobu S."/>
        </authorList>
    </citation>
    <scope>NUCLEOTIDE SEQUENCE [LARGE SCALE GENOMIC DNA]</scope>
</reference>
<dbReference type="InterPro" id="IPR036259">
    <property type="entry name" value="MFS_trans_sf"/>
</dbReference>
<dbReference type="PANTHER" id="PTHR24064">
    <property type="entry name" value="SOLUTE CARRIER FAMILY 22 MEMBER"/>
    <property type="match status" value="1"/>
</dbReference>
<proteinExistence type="predicted"/>
<comment type="caution">
    <text evidence="6">The sequence shown here is derived from an EMBL/GenBank/DDBJ whole genome shotgun (WGS) entry which is preliminary data.</text>
</comment>
<evidence type="ECO:0000256" key="1">
    <source>
        <dbReference type="ARBA" id="ARBA00004141"/>
    </source>
</evidence>
<evidence type="ECO:0000256" key="3">
    <source>
        <dbReference type="ARBA" id="ARBA00022989"/>
    </source>
</evidence>
<feature type="transmembrane region" description="Helical" evidence="5">
    <location>
        <begin position="168"/>
        <end position="195"/>
    </location>
</feature>
<organism evidence="6 7">
    <name type="scientific">Plakobranchus ocellatus</name>
    <dbReference type="NCBI Taxonomy" id="259542"/>
    <lineage>
        <taxon>Eukaryota</taxon>
        <taxon>Metazoa</taxon>
        <taxon>Spiralia</taxon>
        <taxon>Lophotrochozoa</taxon>
        <taxon>Mollusca</taxon>
        <taxon>Gastropoda</taxon>
        <taxon>Heterobranchia</taxon>
        <taxon>Euthyneura</taxon>
        <taxon>Panpulmonata</taxon>
        <taxon>Sacoglossa</taxon>
        <taxon>Placobranchoidea</taxon>
        <taxon>Plakobranchidae</taxon>
        <taxon>Plakobranchus</taxon>
    </lineage>
</organism>
<evidence type="ECO:0000313" key="6">
    <source>
        <dbReference type="EMBL" id="GFN92048.1"/>
    </source>
</evidence>
<feature type="transmembrane region" description="Helical" evidence="5">
    <location>
        <begin position="37"/>
        <end position="60"/>
    </location>
</feature>
<evidence type="ECO:0000256" key="5">
    <source>
        <dbReference type="SAM" id="Phobius"/>
    </source>
</evidence>
<evidence type="ECO:0000256" key="2">
    <source>
        <dbReference type="ARBA" id="ARBA00022692"/>
    </source>
</evidence>
<dbReference type="Proteomes" id="UP000735302">
    <property type="component" value="Unassembled WGS sequence"/>
</dbReference>